<sequence>MVTNEQRNLIINSVNCCVWFEDMTTFCQQYQISRLLFVVQVHTERLKKNYQCQNFVTPITTTAVCCNHHNCPEFPAWIFV</sequence>
<name>A0AAP0LYC9_9ROSI</name>
<dbReference type="Proteomes" id="UP001428341">
    <property type="component" value="Unassembled WGS sequence"/>
</dbReference>
<gene>
    <name evidence="1" type="ORF">WN944_003356</name>
</gene>
<dbReference type="EMBL" id="JBCGBO010000006">
    <property type="protein sequence ID" value="KAK9192663.1"/>
    <property type="molecule type" value="Genomic_DNA"/>
</dbReference>
<protein>
    <submittedName>
        <fullName evidence="1">Uncharacterized protein</fullName>
    </submittedName>
</protein>
<organism evidence="1 2">
    <name type="scientific">Citrus x changshan-huyou</name>
    <dbReference type="NCBI Taxonomy" id="2935761"/>
    <lineage>
        <taxon>Eukaryota</taxon>
        <taxon>Viridiplantae</taxon>
        <taxon>Streptophyta</taxon>
        <taxon>Embryophyta</taxon>
        <taxon>Tracheophyta</taxon>
        <taxon>Spermatophyta</taxon>
        <taxon>Magnoliopsida</taxon>
        <taxon>eudicotyledons</taxon>
        <taxon>Gunneridae</taxon>
        <taxon>Pentapetalae</taxon>
        <taxon>rosids</taxon>
        <taxon>malvids</taxon>
        <taxon>Sapindales</taxon>
        <taxon>Rutaceae</taxon>
        <taxon>Aurantioideae</taxon>
        <taxon>Citrus</taxon>
    </lineage>
</organism>
<dbReference type="AlphaFoldDB" id="A0AAP0LYC9"/>
<proteinExistence type="predicted"/>
<accession>A0AAP0LYC9</accession>
<evidence type="ECO:0000313" key="1">
    <source>
        <dbReference type="EMBL" id="KAK9192663.1"/>
    </source>
</evidence>
<evidence type="ECO:0000313" key="2">
    <source>
        <dbReference type="Proteomes" id="UP001428341"/>
    </source>
</evidence>
<reference evidence="1 2" key="1">
    <citation type="submission" date="2024-05" db="EMBL/GenBank/DDBJ databases">
        <title>Haplotype-resolved chromosome-level genome assembly of Huyou (Citrus changshanensis).</title>
        <authorList>
            <person name="Miao C."/>
            <person name="Chen W."/>
            <person name="Wu Y."/>
            <person name="Wang L."/>
            <person name="Zhao S."/>
            <person name="Grierson D."/>
            <person name="Xu C."/>
            <person name="Chen K."/>
        </authorList>
    </citation>
    <scope>NUCLEOTIDE SEQUENCE [LARGE SCALE GENOMIC DNA]</scope>
    <source>
        <strain evidence="1">01-14</strain>
        <tissue evidence="1">Leaf</tissue>
    </source>
</reference>
<keyword evidence="2" id="KW-1185">Reference proteome</keyword>
<comment type="caution">
    <text evidence="1">The sequence shown here is derived from an EMBL/GenBank/DDBJ whole genome shotgun (WGS) entry which is preliminary data.</text>
</comment>